<sequence length="285" mass="31482">MQRLSFIPVLLLIALAAFTSTAYAFPVFGPQARAESTSTKTSSPVASPTHPMITKLKAVFTNGGKKSPSEFSSLKHHTIGYGFTLPKYVTEKREVPLSKIKMMLEGITDKPQFQKDVFLVPTVTYAFTGWSLCMIYAAPEGFKKLKQLSLIYEKDDIDRPPPFGRPGEYIDPEKRPIVFFAANVPITGANNERTIAMHIPQIHVADAEKIGLHTHCLKSNEKPPKLWGIAEWEKYGVESWPAKLKADSDPGEPTVKSVINSSTQTSGLAGNVSPHLPEHQHNEKA</sequence>
<comment type="caution">
    <text evidence="3">The sequence shown here is derived from an EMBL/GenBank/DDBJ whole genome shotgun (WGS) entry which is preliminary data.</text>
</comment>
<dbReference type="Proteomes" id="UP000188533">
    <property type="component" value="Unassembled WGS sequence"/>
</dbReference>
<evidence type="ECO:0000256" key="1">
    <source>
        <dbReference type="SAM" id="MobiDB-lite"/>
    </source>
</evidence>
<feature type="signal peptide" evidence="2">
    <location>
        <begin position="1"/>
        <end position="24"/>
    </location>
</feature>
<accession>A0A1Q3EJ53</accession>
<reference evidence="3 4" key="1">
    <citation type="submission" date="2016-08" db="EMBL/GenBank/DDBJ databases">
        <authorList>
            <consortium name="Lentinula edodes genome sequencing consortium"/>
            <person name="Sakamoto Y."/>
            <person name="Nakade K."/>
            <person name="Sato S."/>
            <person name="Yoshida Y."/>
            <person name="Miyazaki K."/>
            <person name="Natsume S."/>
            <person name="Konno N."/>
        </authorList>
    </citation>
    <scope>NUCLEOTIDE SEQUENCE [LARGE SCALE GENOMIC DNA]</scope>
    <source>
        <strain evidence="3 4">NBRC 111202</strain>
    </source>
</reference>
<evidence type="ECO:0000313" key="4">
    <source>
        <dbReference type="Proteomes" id="UP000188533"/>
    </source>
</evidence>
<name>A0A1Q3EJ53_LENED</name>
<evidence type="ECO:0000256" key="2">
    <source>
        <dbReference type="SAM" id="SignalP"/>
    </source>
</evidence>
<keyword evidence="2" id="KW-0732">Signal</keyword>
<evidence type="ECO:0000313" key="3">
    <source>
        <dbReference type="EMBL" id="GAW07222.1"/>
    </source>
</evidence>
<dbReference type="AlphaFoldDB" id="A0A1Q3EJ53"/>
<proteinExistence type="predicted"/>
<organism evidence="3 4">
    <name type="scientific">Lentinula edodes</name>
    <name type="common">Shiitake mushroom</name>
    <name type="synonym">Lentinus edodes</name>
    <dbReference type="NCBI Taxonomy" id="5353"/>
    <lineage>
        <taxon>Eukaryota</taxon>
        <taxon>Fungi</taxon>
        <taxon>Dikarya</taxon>
        <taxon>Basidiomycota</taxon>
        <taxon>Agaricomycotina</taxon>
        <taxon>Agaricomycetes</taxon>
        <taxon>Agaricomycetidae</taxon>
        <taxon>Agaricales</taxon>
        <taxon>Marasmiineae</taxon>
        <taxon>Omphalotaceae</taxon>
        <taxon>Lentinula</taxon>
    </lineage>
</organism>
<feature type="region of interest" description="Disordered" evidence="1">
    <location>
        <begin position="243"/>
        <end position="285"/>
    </location>
</feature>
<reference evidence="3 4" key="2">
    <citation type="submission" date="2017-02" db="EMBL/GenBank/DDBJ databases">
        <title>A genome survey and senescence transcriptome analysis in Lentinula edodes.</title>
        <authorList>
            <person name="Sakamoto Y."/>
            <person name="Nakade K."/>
            <person name="Sato S."/>
            <person name="Yoshida Y."/>
            <person name="Miyazaki K."/>
            <person name="Natsume S."/>
            <person name="Konno N."/>
        </authorList>
    </citation>
    <scope>NUCLEOTIDE SEQUENCE [LARGE SCALE GENOMIC DNA]</scope>
    <source>
        <strain evidence="3 4">NBRC 111202</strain>
    </source>
</reference>
<feature type="compositionally biased region" description="Polar residues" evidence="1">
    <location>
        <begin position="257"/>
        <end position="268"/>
    </location>
</feature>
<gene>
    <name evidence="3" type="ORF">LENED_009197</name>
</gene>
<keyword evidence="4" id="KW-1185">Reference proteome</keyword>
<feature type="chain" id="PRO_5010290116" evidence="2">
    <location>
        <begin position="25"/>
        <end position="285"/>
    </location>
</feature>
<dbReference type="EMBL" id="BDGU01000407">
    <property type="protein sequence ID" value="GAW07222.1"/>
    <property type="molecule type" value="Genomic_DNA"/>
</dbReference>
<feature type="compositionally biased region" description="Basic and acidic residues" evidence="1">
    <location>
        <begin position="276"/>
        <end position="285"/>
    </location>
</feature>
<protein>
    <submittedName>
        <fullName evidence="3">Uncharacterized protein</fullName>
    </submittedName>
</protein>